<protein>
    <submittedName>
        <fullName evidence="1">Uncharacterized protein</fullName>
    </submittedName>
</protein>
<dbReference type="EMBL" id="JFBX01000510">
    <property type="protein sequence ID" value="KXH37048.1"/>
    <property type="molecule type" value="Genomic_DNA"/>
</dbReference>
<sequence>MCTETIALCESCGLHRHMHYHRCTAWLWSYRQIKWTFTTPLSSTPKPKNCPFLDGEVKTEILPGRCPNAACPDHKLKDAIDLQAAADGTLDRRTDEQKIDAQRVKMGLKRRPGPVQAFREPLEVGRPHQNRVPVVIMDGRPDEGLGVVRGRGKRVEGMGLAEKETEDEGDFSWPDDEAALMGVVETHGGLIDLRARYNESQATRNE</sequence>
<reference evidence="1 2" key="1">
    <citation type="submission" date="2014-02" db="EMBL/GenBank/DDBJ databases">
        <title>The genome sequence of Colletotrichum simmondsii CBS122122.</title>
        <authorList>
            <person name="Baroncelli R."/>
            <person name="Thon M.R."/>
        </authorList>
    </citation>
    <scope>NUCLEOTIDE SEQUENCE [LARGE SCALE GENOMIC DNA]</scope>
    <source>
        <strain evidence="1 2">CBS122122</strain>
    </source>
</reference>
<dbReference type="OrthoDB" id="4824913at2759"/>
<evidence type="ECO:0000313" key="2">
    <source>
        <dbReference type="Proteomes" id="UP000070328"/>
    </source>
</evidence>
<keyword evidence="2" id="KW-1185">Reference proteome</keyword>
<dbReference type="AlphaFoldDB" id="A0A135SM95"/>
<accession>A0A135SM95</accession>
<comment type="caution">
    <text evidence="1">The sequence shown here is derived from an EMBL/GenBank/DDBJ whole genome shotgun (WGS) entry which is preliminary data.</text>
</comment>
<dbReference type="Proteomes" id="UP000070328">
    <property type="component" value="Unassembled WGS sequence"/>
</dbReference>
<gene>
    <name evidence="1" type="ORF">CSIM01_00110</name>
</gene>
<proteinExistence type="predicted"/>
<name>A0A135SM95_9PEZI</name>
<evidence type="ECO:0000313" key="1">
    <source>
        <dbReference type="EMBL" id="KXH37048.1"/>
    </source>
</evidence>
<organism evidence="1 2">
    <name type="scientific">Colletotrichum simmondsii</name>
    <dbReference type="NCBI Taxonomy" id="703756"/>
    <lineage>
        <taxon>Eukaryota</taxon>
        <taxon>Fungi</taxon>
        <taxon>Dikarya</taxon>
        <taxon>Ascomycota</taxon>
        <taxon>Pezizomycotina</taxon>
        <taxon>Sordariomycetes</taxon>
        <taxon>Hypocreomycetidae</taxon>
        <taxon>Glomerellales</taxon>
        <taxon>Glomerellaceae</taxon>
        <taxon>Colletotrichum</taxon>
        <taxon>Colletotrichum acutatum species complex</taxon>
    </lineage>
</organism>